<dbReference type="OrthoDB" id="58366at2759"/>
<dbReference type="EMBL" id="CCYD01003105">
    <property type="protein sequence ID" value="CEG50360.1"/>
    <property type="molecule type" value="Genomic_DNA"/>
</dbReference>
<dbReference type="AlphaFoldDB" id="A0A0P1B7M5"/>
<proteinExistence type="predicted"/>
<sequence length="95" mass="10650">MEAKRGSTVSEMELCKASKGLHATKDSREHSNSLEYDSRVAEKLEAMYNKFGGDIEAIFKELNESPRKALKHSPKSAAEFGRKYAQGFYTMAEAK</sequence>
<dbReference type="Proteomes" id="UP000054928">
    <property type="component" value="Unassembled WGS sequence"/>
</dbReference>
<evidence type="ECO:0000313" key="1">
    <source>
        <dbReference type="EMBL" id="CEG50360.1"/>
    </source>
</evidence>
<dbReference type="RefSeq" id="XP_024586729.1">
    <property type="nucleotide sequence ID" value="XM_024721651.1"/>
</dbReference>
<name>A0A0P1B7M5_PLAHL</name>
<dbReference type="GeneID" id="36403131"/>
<protein>
    <submittedName>
        <fullName evidence="1">Uncharacterized protein</fullName>
    </submittedName>
</protein>
<dbReference type="OMA" id="MEAKSSH"/>
<evidence type="ECO:0000313" key="2">
    <source>
        <dbReference type="Proteomes" id="UP000054928"/>
    </source>
</evidence>
<organism evidence="1 2">
    <name type="scientific">Plasmopara halstedii</name>
    <name type="common">Downy mildew of sunflower</name>
    <dbReference type="NCBI Taxonomy" id="4781"/>
    <lineage>
        <taxon>Eukaryota</taxon>
        <taxon>Sar</taxon>
        <taxon>Stramenopiles</taxon>
        <taxon>Oomycota</taxon>
        <taxon>Peronosporomycetes</taxon>
        <taxon>Peronosporales</taxon>
        <taxon>Peronosporaceae</taxon>
        <taxon>Plasmopara</taxon>
    </lineage>
</organism>
<reference evidence="2" key="1">
    <citation type="submission" date="2014-09" db="EMBL/GenBank/DDBJ databases">
        <authorList>
            <person name="Sharma Rahul"/>
            <person name="Thines Marco"/>
        </authorList>
    </citation>
    <scope>NUCLEOTIDE SEQUENCE [LARGE SCALE GENOMIC DNA]</scope>
</reference>
<keyword evidence="2" id="KW-1185">Reference proteome</keyword>
<accession>A0A0P1B7M5</accession>